<accession>A0AAD4T8P3</accession>
<dbReference type="InterPro" id="IPR007991">
    <property type="entry name" value="RNA_pol_I_trans_ini_fac_RRN3"/>
</dbReference>
<name>A0AAD4T8P3_9MAGN</name>
<dbReference type="PANTHER" id="PTHR12790:SF0">
    <property type="entry name" value="RNA POLYMERASE I-SPECIFIC TRANSCRIPTION INITIATION FACTOR RRN3-RELATED"/>
    <property type="match status" value="1"/>
</dbReference>
<dbReference type="EMBL" id="JAJJMB010003633">
    <property type="protein sequence ID" value="KAI3946893.1"/>
    <property type="molecule type" value="Genomic_DNA"/>
</dbReference>
<keyword evidence="3" id="KW-1185">Reference proteome</keyword>
<sequence length="524" mass="59208">MEEYLSDNKVAANVRDALQSVARGDADNYDQLVEIMNHSEYLSDDEEAMLVTCLKALSRAVAVIDVDQHEKLLQSIFGMNMWKYRPHVLDALMDFITRLATSDAKYFDSSLQMLVRNFMPAISKSSVKKLNLPCGLAKKDHVLHRVNSTLVNITEIMPLAPRSLSPIISQRMPHISADEALMAVYVENMLRLESSTIGNLVGSEMLISAVVYRLVELVVEIGWDAIVQPEPSKGIFDVDDGFKLVNVKEVISIADKLDSLMVLTCQHLKSCAENGRLSEVFEALVHSFRFTVLNTHKSKFVQFVMFYACSLDPRKCGGQLATTFLNVFTCNSTGNPLITRMSAVSYLASYLSRGKFLDKTIIIDTLRSLLDWCLDYCSEEKTLNPEAHRLFYSGYQAAMYVLCFRMTEMLGDPKIYQFPLQLIFEHSLNPLKVCLPSIVEEFLRQARATSLYMASDKVSNNLLEADFSMACGGMERLDMFFPFDPCLLKKCSETFITPNYLFWSNVVLPYGDEEDFSAEEQIGD</sequence>
<dbReference type="GO" id="GO:0001181">
    <property type="term" value="F:RNA polymerase I general transcription initiation factor activity"/>
    <property type="evidence" value="ECO:0007669"/>
    <property type="project" value="InterPro"/>
</dbReference>
<comment type="caution">
    <text evidence="2">The sequence shown here is derived from an EMBL/GenBank/DDBJ whole genome shotgun (WGS) entry which is preliminary data.</text>
</comment>
<gene>
    <name evidence="2" type="ORF">MKW98_003456</name>
</gene>
<proteinExistence type="inferred from homology"/>
<comment type="similarity">
    <text evidence="1">Belongs to the RRN3 family.</text>
</comment>
<dbReference type="GO" id="GO:0005634">
    <property type="term" value="C:nucleus"/>
    <property type="evidence" value="ECO:0007669"/>
    <property type="project" value="TreeGrafter"/>
</dbReference>
<dbReference type="AlphaFoldDB" id="A0AAD4T8P3"/>
<dbReference type="GO" id="GO:0006361">
    <property type="term" value="P:transcription initiation at RNA polymerase I promoter"/>
    <property type="evidence" value="ECO:0007669"/>
    <property type="project" value="InterPro"/>
</dbReference>
<evidence type="ECO:0000256" key="1">
    <source>
        <dbReference type="ARBA" id="ARBA00010098"/>
    </source>
</evidence>
<evidence type="ECO:0008006" key="4">
    <source>
        <dbReference type="Google" id="ProtNLM"/>
    </source>
</evidence>
<protein>
    <recommendedName>
        <fullName evidence="4">RNA polymerase I-specific transcription initiation factor RRN3</fullName>
    </recommendedName>
</protein>
<dbReference type="Pfam" id="PF05327">
    <property type="entry name" value="RRN3"/>
    <property type="match status" value="2"/>
</dbReference>
<evidence type="ECO:0000313" key="3">
    <source>
        <dbReference type="Proteomes" id="UP001202328"/>
    </source>
</evidence>
<reference evidence="2" key="1">
    <citation type="submission" date="2022-04" db="EMBL/GenBank/DDBJ databases">
        <title>A functionally conserved STORR gene fusion in Papaver species that diverged 16.8 million years ago.</title>
        <authorList>
            <person name="Catania T."/>
        </authorList>
    </citation>
    <scope>NUCLEOTIDE SEQUENCE</scope>
    <source>
        <strain evidence="2">S-188037</strain>
    </source>
</reference>
<dbReference type="GO" id="GO:0001042">
    <property type="term" value="F:RNA polymerase I core binding"/>
    <property type="evidence" value="ECO:0007669"/>
    <property type="project" value="TreeGrafter"/>
</dbReference>
<evidence type="ECO:0000313" key="2">
    <source>
        <dbReference type="EMBL" id="KAI3946893.1"/>
    </source>
</evidence>
<dbReference type="PANTHER" id="PTHR12790">
    <property type="entry name" value="TRANSCRIPTION INITIATION FACTOR IA RRN3"/>
    <property type="match status" value="1"/>
</dbReference>
<organism evidence="2 3">
    <name type="scientific">Papaver atlanticum</name>
    <dbReference type="NCBI Taxonomy" id="357466"/>
    <lineage>
        <taxon>Eukaryota</taxon>
        <taxon>Viridiplantae</taxon>
        <taxon>Streptophyta</taxon>
        <taxon>Embryophyta</taxon>
        <taxon>Tracheophyta</taxon>
        <taxon>Spermatophyta</taxon>
        <taxon>Magnoliopsida</taxon>
        <taxon>Ranunculales</taxon>
        <taxon>Papaveraceae</taxon>
        <taxon>Papaveroideae</taxon>
        <taxon>Papaver</taxon>
    </lineage>
</organism>
<dbReference type="Proteomes" id="UP001202328">
    <property type="component" value="Unassembled WGS sequence"/>
</dbReference>